<reference evidence="7" key="1">
    <citation type="journal article" date="2014" name="Int. J. Syst. Evol. Microbiol.">
        <title>Complete genome sequence of Corynebacterium casei LMG S-19264T (=DSM 44701T), isolated from a smear-ripened cheese.</title>
        <authorList>
            <consortium name="US DOE Joint Genome Institute (JGI-PGF)"/>
            <person name="Walter F."/>
            <person name="Albersmeier A."/>
            <person name="Kalinowski J."/>
            <person name="Ruckert C."/>
        </authorList>
    </citation>
    <scope>NUCLEOTIDE SEQUENCE</scope>
    <source>
        <strain evidence="7">JCM 3086</strain>
    </source>
</reference>
<proteinExistence type="predicted"/>
<feature type="transmembrane region" description="Helical" evidence="5">
    <location>
        <begin position="374"/>
        <end position="407"/>
    </location>
</feature>
<dbReference type="PIRSF" id="PIRSF006060">
    <property type="entry name" value="AA_transporter"/>
    <property type="match status" value="1"/>
</dbReference>
<accession>A0A917PEK9</accession>
<feature type="domain" description="Amino acid permease/ SLC12A" evidence="6">
    <location>
        <begin position="17"/>
        <end position="370"/>
    </location>
</feature>
<feature type="transmembrane region" description="Helical" evidence="5">
    <location>
        <begin position="322"/>
        <end position="354"/>
    </location>
</feature>
<name>A0A917PEK9_9ACTN</name>
<dbReference type="Pfam" id="PF00324">
    <property type="entry name" value="AA_permease"/>
    <property type="match status" value="1"/>
</dbReference>
<keyword evidence="2 5" id="KW-0812">Transmembrane</keyword>
<feature type="transmembrane region" description="Helical" evidence="5">
    <location>
        <begin position="148"/>
        <end position="168"/>
    </location>
</feature>
<feature type="transmembrane region" description="Helical" evidence="5">
    <location>
        <begin position="180"/>
        <end position="200"/>
    </location>
</feature>
<feature type="transmembrane region" description="Helical" evidence="5">
    <location>
        <begin position="221"/>
        <end position="246"/>
    </location>
</feature>
<evidence type="ECO:0000259" key="6">
    <source>
        <dbReference type="Pfam" id="PF00324"/>
    </source>
</evidence>
<feature type="transmembrane region" description="Helical" evidence="5">
    <location>
        <begin position="118"/>
        <end position="136"/>
    </location>
</feature>
<gene>
    <name evidence="7" type="ORF">GCM10010121_099190</name>
</gene>
<dbReference type="Gene3D" id="1.20.1740.10">
    <property type="entry name" value="Amino acid/polyamine transporter I"/>
    <property type="match status" value="1"/>
</dbReference>
<organism evidence="7 8">
    <name type="scientific">Streptomyces brasiliensis</name>
    <dbReference type="NCBI Taxonomy" id="1954"/>
    <lineage>
        <taxon>Bacteria</taxon>
        <taxon>Bacillati</taxon>
        <taxon>Actinomycetota</taxon>
        <taxon>Actinomycetes</taxon>
        <taxon>Kitasatosporales</taxon>
        <taxon>Streptomycetaceae</taxon>
        <taxon>Streptomyces</taxon>
    </lineage>
</organism>
<feature type="transmembrane region" description="Helical" evidence="5">
    <location>
        <begin position="266"/>
        <end position="291"/>
    </location>
</feature>
<evidence type="ECO:0000313" key="8">
    <source>
        <dbReference type="Proteomes" id="UP000657574"/>
    </source>
</evidence>
<keyword evidence="8" id="KW-1185">Reference proteome</keyword>
<evidence type="ECO:0000256" key="4">
    <source>
        <dbReference type="ARBA" id="ARBA00023136"/>
    </source>
</evidence>
<feature type="transmembrane region" description="Helical" evidence="5">
    <location>
        <begin position="12"/>
        <end position="34"/>
    </location>
</feature>
<dbReference type="PANTHER" id="PTHR42770:SF7">
    <property type="entry name" value="MEMBRANE PROTEIN"/>
    <property type="match status" value="1"/>
</dbReference>
<feature type="transmembrane region" description="Helical" evidence="5">
    <location>
        <begin position="87"/>
        <end position="112"/>
    </location>
</feature>
<keyword evidence="4 5" id="KW-0472">Membrane</keyword>
<keyword evidence="3 5" id="KW-1133">Transmembrane helix</keyword>
<dbReference type="PANTHER" id="PTHR42770">
    <property type="entry name" value="AMINO ACID TRANSPORTER-RELATED"/>
    <property type="match status" value="1"/>
</dbReference>
<dbReference type="GO" id="GO:0016020">
    <property type="term" value="C:membrane"/>
    <property type="evidence" value="ECO:0007669"/>
    <property type="project" value="UniProtKB-SubCell"/>
</dbReference>
<evidence type="ECO:0000256" key="5">
    <source>
        <dbReference type="SAM" id="Phobius"/>
    </source>
</evidence>
<protein>
    <submittedName>
        <fullName evidence="7">Amino acid transporter</fullName>
    </submittedName>
</protein>
<feature type="transmembrane region" description="Helical" evidence="5">
    <location>
        <begin position="40"/>
        <end position="60"/>
    </location>
</feature>
<sequence length="415" mass="41398">MTRSDSGLRRTLGVRDAVVVGLGSMIGAGVFAALGPAARAAGSGLLLGLAVAAVVAYCNAMSSARLAALYPASGGTYVYGRERLGDFWGYLAGWSFVVGKTASCAAMALTVGTYVWPGRAHAVAVAAVVALTAVNYGGIQKSAWLTRVIVAVVLVVLACVVVVCLGSGQSDSGRLDIGLSSGVGGVFQAAGLLFFAFAGYARVATLGEEVRDPARTIPRAIPLALGITLAVYACVAVAVLSVLGAGGLGQAAAPLADAVRAAGVPGLAPVVRVGAAVAALGSLLALILGVSRTTLAMARDRHLPEALSAVHPRFQVPHRAELAVGAVVAVLAATVDVRGAIGFSSFGVLAYYAVANASAWTLSPAPSSRVLPAVGLLGCVTLAFALPAVSVAVGAGVLVVGAAAYGVRRWVTQTR</sequence>
<evidence type="ECO:0000256" key="2">
    <source>
        <dbReference type="ARBA" id="ARBA00022692"/>
    </source>
</evidence>
<dbReference type="AlphaFoldDB" id="A0A917PEK9"/>
<evidence type="ECO:0000256" key="1">
    <source>
        <dbReference type="ARBA" id="ARBA00004141"/>
    </source>
</evidence>
<comment type="subcellular location">
    <subcellularLocation>
        <location evidence="1">Membrane</location>
        <topology evidence="1">Multi-pass membrane protein</topology>
    </subcellularLocation>
</comment>
<dbReference type="RefSeq" id="WP_189317837.1">
    <property type="nucleotide sequence ID" value="NZ_BMQA01000159.1"/>
</dbReference>
<dbReference type="InterPro" id="IPR050367">
    <property type="entry name" value="APC_superfamily"/>
</dbReference>
<dbReference type="Proteomes" id="UP000657574">
    <property type="component" value="Unassembled WGS sequence"/>
</dbReference>
<reference evidence="7" key="2">
    <citation type="submission" date="2020-09" db="EMBL/GenBank/DDBJ databases">
        <authorList>
            <person name="Sun Q."/>
            <person name="Ohkuma M."/>
        </authorList>
    </citation>
    <scope>NUCLEOTIDE SEQUENCE</scope>
    <source>
        <strain evidence="7">JCM 3086</strain>
    </source>
</reference>
<evidence type="ECO:0000256" key="3">
    <source>
        <dbReference type="ARBA" id="ARBA00022989"/>
    </source>
</evidence>
<evidence type="ECO:0000313" key="7">
    <source>
        <dbReference type="EMBL" id="GGJ72734.1"/>
    </source>
</evidence>
<dbReference type="EMBL" id="BMQA01000159">
    <property type="protein sequence ID" value="GGJ72734.1"/>
    <property type="molecule type" value="Genomic_DNA"/>
</dbReference>
<dbReference type="GO" id="GO:0055085">
    <property type="term" value="P:transmembrane transport"/>
    <property type="evidence" value="ECO:0007669"/>
    <property type="project" value="InterPro"/>
</dbReference>
<comment type="caution">
    <text evidence="7">The sequence shown here is derived from an EMBL/GenBank/DDBJ whole genome shotgun (WGS) entry which is preliminary data.</text>
</comment>
<dbReference type="InterPro" id="IPR004841">
    <property type="entry name" value="AA-permease/SLC12A_dom"/>
</dbReference>